<keyword evidence="3 5" id="KW-0378">Hydrolase</keyword>
<dbReference type="Pfam" id="PF00699">
    <property type="entry name" value="Urease_beta"/>
    <property type="match status" value="1"/>
</dbReference>
<comment type="caution">
    <text evidence="7">The sequence shown here is derived from an EMBL/GenBank/DDBJ whole genome shotgun (WGS) entry which is preliminary data.</text>
</comment>
<dbReference type="HAMAP" id="MF_01954">
    <property type="entry name" value="Urease_beta"/>
    <property type="match status" value="1"/>
</dbReference>
<dbReference type="CDD" id="cd00390">
    <property type="entry name" value="Urease_gamma"/>
    <property type="match status" value="1"/>
</dbReference>
<evidence type="ECO:0000256" key="4">
    <source>
        <dbReference type="ARBA" id="ARBA00047778"/>
    </source>
</evidence>
<evidence type="ECO:0000256" key="3">
    <source>
        <dbReference type="ARBA" id="ARBA00022801"/>
    </source>
</evidence>
<reference evidence="8" key="1">
    <citation type="submission" date="2018-03" db="EMBL/GenBank/DDBJ databases">
        <authorList>
            <person name="Sun L."/>
            <person name="Liu H."/>
            <person name="Chen W."/>
            <person name="Huang K."/>
            <person name="Liu W."/>
            <person name="Gao X."/>
        </authorList>
    </citation>
    <scope>NUCLEOTIDE SEQUENCE [LARGE SCALE GENOMIC DNA]</scope>
    <source>
        <strain evidence="8">SH9</strain>
    </source>
</reference>
<dbReference type="NCBIfam" id="TIGR00192">
    <property type="entry name" value="urease_beta"/>
    <property type="match status" value="1"/>
</dbReference>
<proteinExistence type="inferred from homology"/>
<keyword evidence="8" id="KW-1185">Reference proteome</keyword>
<keyword evidence="2 5" id="KW-0963">Cytoplasm</keyword>
<dbReference type="CDD" id="cd00407">
    <property type="entry name" value="Urease_beta"/>
    <property type="match status" value="1"/>
</dbReference>
<dbReference type="PANTHER" id="PTHR33569:SF1">
    <property type="entry name" value="UREASE"/>
    <property type="match status" value="1"/>
</dbReference>
<dbReference type="InterPro" id="IPR036461">
    <property type="entry name" value="Urease_betasu_sf"/>
</dbReference>
<comment type="catalytic activity">
    <reaction evidence="4 5">
        <text>urea + 2 H2O + H(+) = hydrogencarbonate + 2 NH4(+)</text>
        <dbReference type="Rhea" id="RHEA:20557"/>
        <dbReference type="ChEBI" id="CHEBI:15377"/>
        <dbReference type="ChEBI" id="CHEBI:15378"/>
        <dbReference type="ChEBI" id="CHEBI:16199"/>
        <dbReference type="ChEBI" id="CHEBI:17544"/>
        <dbReference type="ChEBI" id="CHEBI:28938"/>
        <dbReference type="EC" id="3.5.1.5"/>
    </reaction>
</comment>
<evidence type="ECO:0000256" key="1">
    <source>
        <dbReference type="ARBA" id="ARBA00004897"/>
    </source>
</evidence>
<dbReference type="InterPro" id="IPR002019">
    <property type="entry name" value="Urease_beta-like"/>
</dbReference>
<dbReference type="GO" id="GO:0035550">
    <property type="term" value="C:urease complex"/>
    <property type="evidence" value="ECO:0007669"/>
    <property type="project" value="InterPro"/>
</dbReference>
<dbReference type="GO" id="GO:0009039">
    <property type="term" value="F:urease activity"/>
    <property type="evidence" value="ECO:0007669"/>
    <property type="project" value="UniProtKB-UniRule"/>
</dbReference>
<dbReference type="PANTHER" id="PTHR33569">
    <property type="entry name" value="UREASE"/>
    <property type="match status" value="1"/>
</dbReference>
<dbReference type="EC" id="3.5.1.5" evidence="5"/>
<evidence type="ECO:0000313" key="7">
    <source>
        <dbReference type="EMBL" id="PSC03495.1"/>
    </source>
</evidence>
<comment type="similarity">
    <text evidence="6">Belongs to the urease beta subunit family.</text>
</comment>
<dbReference type="HAMAP" id="MF_00739">
    <property type="entry name" value="Urease_gamma"/>
    <property type="match status" value="1"/>
</dbReference>
<evidence type="ECO:0000313" key="8">
    <source>
        <dbReference type="Proteomes" id="UP000239772"/>
    </source>
</evidence>
<dbReference type="NCBIfam" id="NF009682">
    <property type="entry name" value="PRK13203.1"/>
    <property type="match status" value="1"/>
</dbReference>
<sequence length="206" mass="22199">MNLSPREKDKLLIAMAAVVARRRLERGVKLNHPEAVALITDFVVEGARDGRSVAELMEAGAHVITADQVMDGVAEMIHDVQVEATFPDGTKLVTVHNPIRGAAGALVPGEVTTLAGDIVMNEGRETVTLTVANTGDRPIQVGSHYHFAETNPALAFDRAQARGMRLDIPAGTAVRFEPGQTREVRLVALAGKREVYGFRQDVMGKL</sequence>
<dbReference type="InterPro" id="IPR012010">
    <property type="entry name" value="Urease_gamma"/>
</dbReference>
<dbReference type="GO" id="GO:0043419">
    <property type="term" value="P:urea catabolic process"/>
    <property type="evidence" value="ECO:0007669"/>
    <property type="project" value="UniProtKB-UniRule"/>
</dbReference>
<dbReference type="InterPro" id="IPR050069">
    <property type="entry name" value="Urease_subunit"/>
</dbReference>
<dbReference type="InterPro" id="IPR002026">
    <property type="entry name" value="Urease_gamma/gamma-beta_su"/>
</dbReference>
<name>A0A2T1HPC1_9HYPH</name>
<gene>
    <name evidence="6" type="primary">ureB</name>
    <name evidence="5" type="synonym">ureA</name>
    <name evidence="7" type="ORF">SLNSH_18455</name>
</gene>
<comment type="subcellular location">
    <subcellularLocation>
        <location evidence="5">Cytoplasm</location>
    </subcellularLocation>
</comment>
<dbReference type="Pfam" id="PF00547">
    <property type="entry name" value="Urease_gamma"/>
    <property type="match status" value="1"/>
</dbReference>
<dbReference type="AlphaFoldDB" id="A0A2T1HPC1"/>
<accession>A0A2T1HPC1</accession>
<dbReference type="Proteomes" id="UP000239772">
    <property type="component" value="Unassembled WGS sequence"/>
</dbReference>
<evidence type="ECO:0000256" key="5">
    <source>
        <dbReference type="HAMAP-Rule" id="MF_00739"/>
    </source>
</evidence>
<evidence type="ECO:0000256" key="2">
    <source>
        <dbReference type="ARBA" id="ARBA00022490"/>
    </source>
</evidence>
<dbReference type="NCBIfam" id="TIGR00193">
    <property type="entry name" value="urease_gam"/>
    <property type="match status" value="1"/>
</dbReference>
<dbReference type="OrthoDB" id="9797217at2"/>
<dbReference type="SUPFAM" id="SSF51278">
    <property type="entry name" value="Urease, beta-subunit"/>
    <property type="match status" value="1"/>
</dbReference>
<comment type="pathway">
    <text evidence="1 5">Nitrogen metabolism; urea degradation; CO(2) and NH(3) from urea (urease route): step 1/1.</text>
</comment>
<dbReference type="EMBL" id="PVZS01000024">
    <property type="protein sequence ID" value="PSC03495.1"/>
    <property type="molecule type" value="Genomic_DNA"/>
</dbReference>
<organism evidence="7 8">
    <name type="scientific">Alsobacter soli</name>
    <dbReference type="NCBI Taxonomy" id="2109933"/>
    <lineage>
        <taxon>Bacteria</taxon>
        <taxon>Pseudomonadati</taxon>
        <taxon>Pseudomonadota</taxon>
        <taxon>Alphaproteobacteria</taxon>
        <taxon>Hyphomicrobiales</taxon>
        <taxon>Alsobacteraceae</taxon>
        <taxon>Alsobacter</taxon>
    </lineage>
</organism>
<dbReference type="NCBIfam" id="NF009671">
    <property type="entry name" value="PRK13192.1"/>
    <property type="match status" value="1"/>
</dbReference>
<dbReference type="InterPro" id="IPR036463">
    <property type="entry name" value="Urease_gamma_sf"/>
</dbReference>
<dbReference type="Gene3D" id="2.10.150.10">
    <property type="entry name" value="Urease, beta subunit"/>
    <property type="match status" value="1"/>
</dbReference>
<dbReference type="FunFam" id="2.10.150.10:FF:000001">
    <property type="entry name" value="Urease subunit beta"/>
    <property type="match status" value="1"/>
</dbReference>
<dbReference type="GO" id="GO:0016151">
    <property type="term" value="F:nickel cation binding"/>
    <property type="evidence" value="ECO:0007669"/>
    <property type="project" value="InterPro"/>
</dbReference>
<evidence type="ECO:0000256" key="6">
    <source>
        <dbReference type="HAMAP-Rule" id="MF_01954"/>
    </source>
</evidence>
<comment type="similarity">
    <text evidence="5">Belongs to the urease gamma subunit family.</text>
</comment>
<dbReference type="RefSeq" id="WP_106338575.1">
    <property type="nucleotide sequence ID" value="NZ_PVZS01000024.1"/>
</dbReference>
<dbReference type="PIRSF" id="PIRSF001225">
    <property type="entry name" value="Urease_gammabeta"/>
    <property type="match status" value="1"/>
</dbReference>
<dbReference type="NCBIfam" id="NF009712">
    <property type="entry name" value="PRK13241.1"/>
    <property type="match status" value="1"/>
</dbReference>
<comment type="subunit">
    <text evidence="5">Heterotrimer of UreA (gamma), UreB (beta) and UreC (alpha) subunits. Three heterotrimers associate to form the active enzyme.</text>
</comment>
<protein>
    <recommendedName>
        <fullName evidence="5 6">Multifunctional fusion protein</fullName>
    </recommendedName>
    <domain>
        <recommendedName>
            <fullName evidence="5">Urease subunit gamma</fullName>
            <ecNumber evidence="5">3.5.1.5</ecNumber>
        </recommendedName>
        <alternativeName>
            <fullName evidence="5">Urea amidohydrolase subunit gamma</fullName>
        </alternativeName>
    </domain>
    <domain>
        <recommendedName>
            <fullName evidence="6">Urease subunit beta</fullName>
        </recommendedName>
        <alternativeName>
            <fullName evidence="6">Urea amidohydrolase subunit beta</fullName>
        </alternativeName>
    </domain>
</protein>
<dbReference type="SUPFAM" id="SSF54111">
    <property type="entry name" value="Urease, gamma-subunit"/>
    <property type="match status" value="1"/>
</dbReference>
<dbReference type="Gene3D" id="3.30.280.10">
    <property type="entry name" value="Urease, gamma-like subunit"/>
    <property type="match status" value="1"/>
</dbReference>
<dbReference type="UniPathway" id="UPA00258">
    <property type="reaction ID" value="UER00370"/>
</dbReference>
<dbReference type="InterPro" id="IPR008223">
    <property type="entry name" value="Urease_gamma-beta_su"/>
</dbReference>